<dbReference type="AlphaFoldDB" id="A0A146KXA8"/>
<reference evidence="1" key="1">
    <citation type="journal article" date="2016" name="Gigascience">
        <title>De novo construction of an expanded transcriptome assembly for the western tarnished plant bug, Lygus hesperus.</title>
        <authorList>
            <person name="Tassone E.E."/>
            <person name="Geib S.M."/>
            <person name="Hall B."/>
            <person name="Fabrick J.A."/>
            <person name="Brent C.S."/>
            <person name="Hull J.J."/>
        </authorList>
    </citation>
    <scope>NUCLEOTIDE SEQUENCE</scope>
</reference>
<dbReference type="Gene3D" id="1.25.40.10">
    <property type="entry name" value="Tetratricopeptide repeat domain"/>
    <property type="match status" value="1"/>
</dbReference>
<dbReference type="InterPro" id="IPR011990">
    <property type="entry name" value="TPR-like_helical_dom_sf"/>
</dbReference>
<evidence type="ECO:0000313" key="1">
    <source>
        <dbReference type="EMBL" id="JAQ01093.1"/>
    </source>
</evidence>
<proteinExistence type="predicted"/>
<protein>
    <recommendedName>
        <fullName evidence="2">Pentacotripeptide-repeat region of PRORP domain-containing protein</fullName>
    </recommendedName>
</protein>
<sequence length="263" mass="28989">MQSLCRAPRLPSQLATALALYRRLRDGENTLTVDSYAALMGCSVGAPESSNAHFIIEAKKLTVALLVAEENTIMMNTKSSNSEFGLALATAAATAVNKSGFATDVVDYRDPLRAFAFYHEAQTCCRVTDFTPELYTNLIKAYVHAGYGVDARKTLEVLIDAGAPLSVSTFHTLLSSSALTLRDAEEVLGFMTTHYHLTPSPFTYAWLMLAAVRQRHDKRSHPRLHNSQLILQLFDFHEAAVQSIVALHEDRNTNRSAKALTIQ</sequence>
<evidence type="ECO:0008006" key="2">
    <source>
        <dbReference type="Google" id="ProtNLM"/>
    </source>
</evidence>
<accession>A0A146KXA8</accession>
<organism evidence="1">
    <name type="scientific">Lygus hesperus</name>
    <name type="common">Western plant bug</name>
    <dbReference type="NCBI Taxonomy" id="30085"/>
    <lineage>
        <taxon>Eukaryota</taxon>
        <taxon>Metazoa</taxon>
        <taxon>Ecdysozoa</taxon>
        <taxon>Arthropoda</taxon>
        <taxon>Hexapoda</taxon>
        <taxon>Insecta</taxon>
        <taxon>Pterygota</taxon>
        <taxon>Neoptera</taxon>
        <taxon>Paraneoptera</taxon>
        <taxon>Hemiptera</taxon>
        <taxon>Heteroptera</taxon>
        <taxon>Panheteroptera</taxon>
        <taxon>Cimicomorpha</taxon>
        <taxon>Miridae</taxon>
        <taxon>Mirini</taxon>
        <taxon>Lygus</taxon>
    </lineage>
</organism>
<dbReference type="EMBL" id="GDHC01017536">
    <property type="protein sequence ID" value="JAQ01093.1"/>
    <property type="molecule type" value="Transcribed_RNA"/>
</dbReference>
<name>A0A146KXA8_LYGHE</name>
<gene>
    <name evidence="1" type="ORF">g.8614</name>
</gene>